<keyword evidence="12" id="KW-1185">Reference proteome</keyword>
<feature type="transmembrane region" description="Helical" evidence="8">
    <location>
        <begin position="195"/>
        <end position="215"/>
    </location>
</feature>
<dbReference type="InterPro" id="IPR002524">
    <property type="entry name" value="Cation_efflux"/>
</dbReference>
<dbReference type="InterPro" id="IPR027470">
    <property type="entry name" value="Cation_efflux_CTD"/>
</dbReference>
<evidence type="ECO:0000256" key="3">
    <source>
        <dbReference type="ARBA" id="ARBA00022448"/>
    </source>
</evidence>
<gene>
    <name evidence="11" type="ORF">Asi03nite_19340</name>
</gene>
<comment type="caution">
    <text evidence="11">The sequence shown here is derived from an EMBL/GenBank/DDBJ whole genome shotgun (WGS) entry which is preliminary data.</text>
</comment>
<feature type="transmembrane region" description="Helical" evidence="8">
    <location>
        <begin position="93"/>
        <end position="120"/>
    </location>
</feature>
<dbReference type="PANTHER" id="PTHR11562:SF17">
    <property type="entry name" value="RE54080P-RELATED"/>
    <property type="match status" value="1"/>
</dbReference>
<sequence length="375" mass="38893">MIVLTGAGVFDAAAGWAVTVTAITARRRFAGVRRTHVAPIPARGSESDIRLHILRCTHTLAAVRSTTEGKNMGAGHDHGAGALHAGAGHRRRLWWAGALLTGFMLAEAAAAGLTGSLALLSDAGHMFTDVLAIAMTLAAITAAGRARSDSGRTFGLYRLEVLAALANAALLTAVAIVVVVQAVRRFTDPPEVPAGAMLLVAIGGLVANLVAFALLRSGAKENIGVRGAYLEVLGDLLGSVGVIVAAVIIWLTGWAYADPIVAVVVALMILPRTFALGRSAVRILVQAAPEHVDVATVRERLAAVPGVCDVHDLHVWTLTEGMEVASAHLSLEPSAELGDVLTEARAALHDDFAIEHATLQVEPAGAGRHCTPTGW</sequence>
<dbReference type="SUPFAM" id="SSF160240">
    <property type="entry name" value="Cation efflux protein cytoplasmic domain-like"/>
    <property type="match status" value="1"/>
</dbReference>
<keyword evidence="3" id="KW-0813">Transport</keyword>
<feature type="transmembrane region" description="Helical" evidence="8">
    <location>
        <begin position="227"/>
        <end position="250"/>
    </location>
</feature>
<evidence type="ECO:0000256" key="6">
    <source>
        <dbReference type="ARBA" id="ARBA00023065"/>
    </source>
</evidence>
<evidence type="ECO:0000256" key="5">
    <source>
        <dbReference type="ARBA" id="ARBA00022989"/>
    </source>
</evidence>
<dbReference type="InterPro" id="IPR036837">
    <property type="entry name" value="Cation_efflux_CTD_sf"/>
</dbReference>
<feature type="domain" description="Cation efflux protein cytoplasmic" evidence="10">
    <location>
        <begin position="289"/>
        <end position="363"/>
    </location>
</feature>
<comment type="similarity">
    <text evidence="2">Belongs to the cation diffusion facilitator (CDF) transporter (TC 2.A.4) family. SLC30A subfamily.</text>
</comment>
<dbReference type="Proteomes" id="UP000629619">
    <property type="component" value="Unassembled WGS sequence"/>
</dbReference>
<feature type="transmembrane region" description="Helical" evidence="8">
    <location>
        <begin position="6"/>
        <end position="25"/>
    </location>
</feature>
<evidence type="ECO:0000256" key="1">
    <source>
        <dbReference type="ARBA" id="ARBA00004141"/>
    </source>
</evidence>
<feature type="domain" description="Cation efflux protein transmembrane" evidence="9">
    <location>
        <begin position="96"/>
        <end position="285"/>
    </location>
</feature>
<feature type="transmembrane region" description="Helical" evidence="8">
    <location>
        <begin position="156"/>
        <end position="183"/>
    </location>
</feature>
<dbReference type="InterPro" id="IPR027469">
    <property type="entry name" value="Cation_efflux_TMD_sf"/>
</dbReference>
<accession>A0A919N4V0</accession>
<organism evidence="11 12">
    <name type="scientific">Actinoplanes siamensis</name>
    <dbReference type="NCBI Taxonomy" id="1223317"/>
    <lineage>
        <taxon>Bacteria</taxon>
        <taxon>Bacillati</taxon>
        <taxon>Actinomycetota</taxon>
        <taxon>Actinomycetes</taxon>
        <taxon>Micromonosporales</taxon>
        <taxon>Micromonosporaceae</taxon>
        <taxon>Actinoplanes</taxon>
    </lineage>
</organism>
<dbReference type="InterPro" id="IPR050681">
    <property type="entry name" value="CDF/SLC30A"/>
</dbReference>
<dbReference type="GO" id="GO:0005385">
    <property type="term" value="F:zinc ion transmembrane transporter activity"/>
    <property type="evidence" value="ECO:0007669"/>
    <property type="project" value="TreeGrafter"/>
</dbReference>
<reference evidence="11" key="1">
    <citation type="submission" date="2021-01" db="EMBL/GenBank/DDBJ databases">
        <title>Whole genome shotgun sequence of Actinoplanes siamensis NBRC 109076.</title>
        <authorList>
            <person name="Komaki H."/>
            <person name="Tamura T."/>
        </authorList>
    </citation>
    <scope>NUCLEOTIDE SEQUENCE</scope>
    <source>
        <strain evidence="11">NBRC 109076</strain>
    </source>
</reference>
<dbReference type="SUPFAM" id="SSF161111">
    <property type="entry name" value="Cation efflux protein transmembrane domain-like"/>
    <property type="match status" value="1"/>
</dbReference>
<keyword evidence="4 8" id="KW-0812">Transmembrane</keyword>
<feature type="transmembrane region" description="Helical" evidence="8">
    <location>
        <begin position="126"/>
        <end position="144"/>
    </location>
</feature>
<protein>
    <submittedName>
        <fullName evidence="11">Cation efflux system protein</fullName>
    </submittedName>
</protein>
<dbReference type="GO" id="GO:0005886">
    <property type="term" value="C:plasma membrane"/>
    <property type="evidence" value="ECO:0007669"/>
    <property type="project" value="TreeGrafter"/>
</dbReference>
<keyword evidence="7 8" id="KW-0472">Membrane</keyword>
<keyword evidence="5 8" id="KW-1133">Transmembrane helix</keyword>
<evidence type="ECO:0000256" key="8">
    <source>
        <dbReference type="SAM" id="Phobius"/>
    </source>
</evidence>
<dbReference type="AlphaFoldDB" id="A0A919N4V0"/>
<proteinExistence type="inferred from homology"/>
<evidence type="ECO:0000313" key="12">
    <source>
        <dbReference type="Proteomes" id="UP000629619"/>
    </source>
</evidence>
<keyword evidence="6" id="KW-0406">Ion transport</keyword>
<dbReference type="PANTHER" id="PTHR11562">
    <property type="entry name" value="CATION EFFLUX PROTEIN/ ZINC TRANSPORTER"/>
    <property type="match status" value="1"/>
</dbReference>
<dbReference type="Pfam" id="PF16916">
    <property type="entry name" value="ZT_dimer"/>
    <property type="match status" value="1"/>
</dbReference>
<evidence type="ECO:0000256" key="7">
    <source>
        <dbReference type="ARBA" id="ARBA00023136"/>
    </source>
</evidence>
<dbReference type="InterPro" id="IPR058533">
    <property type="entry name" value="Cation_efflux_TM"/>
</dbReference>
<dbReference type="EMBL" id="BOMW01000019">
    <property type="protein sequence ID" value="GIF04396.1"/>
    <property type="molecule type" value="Genomic_DNA"/>
</dbReference>
<dbReference type="Pfam" id="PF01545">
    <property type="entry name" value="Cation_efflux"/>
    <property type="match status" value="1"/>
</dbReference>
<evidence type="ECO:0000313" key="11">
    <source>
        <dbReference type="EMBL" id="GIF04396.1"/>
    </source>
</evidence>
<evidence type="ECO:0000259" key="10">
    <source>
        <dbReference type="Pfam" id="PF16916"/>
    </source>
</evidence>
<evidence type="ECO:0000259" key="9">
    <source>
        <dbReference type="Pfam" id="PF01545"/>
    </source>
</evidence>
<feature type="transmembrane region" description="Helical" evidence="8">
    <location>
        <begin position="256"/>
        <end position="275"/>
    </location>
</feature>
<dbReference type="NCBIfam" id="TIGR01297">
    <property type="entry name" value="CDF"/>
    <property type="match status" value="1"/>
</dbReference>
<dbReference type="Gene3D" id="1.20.1510.10">
    <property type="entry name" value="Cation efflux protein transmembrane domain"/>
    <property type="match status" value="1"/>
</dbReference>
<name>A0A919N4V0_9ACTN</name>
<evidence type="ECO:0000256" key="2">
    <source>
        <dbReference type="ARBA" id="ARBA00008873"/>
    </source>
</evidence>
<evidence type="ECO:0000256" key="4">
    <source>
        <dbReference type="ARBA" id="ARBA00022692"/>
    </source>
</evidence>
<comment type="subcellular location">
    <subcellularLocation>
        <location evidence="1">Membrane</location>
        <topology evidence="1">Multi-pass membrane protein</topology>
    </subcellularLocation>
</comment>